<dbReference type="EMBL" id="JAMDMX010000067">
    <property type="protein sequence ID" value="MCY9695280.1"/>
    <property type="molecule type" value="Genomic_DNA"/>
</dbReference>
<evidence type="ECO:0000313" key="3">
    <source>
        <dbReference type="Proteomes" id="UP001527099"/>
    </source>
</evidence>
<comment type="caution">
    <text evidence="2">The sequence shown here is derived from an EMBL/GenBank/DDBJ whole genome shotgun (WGS) entry which is preliminary data.</text>
</comment>
<dbReference type="InterPro" id="IPR013022">
    <property type="entry name" value="Xyl_isomerase-like_TIM-brl"/>
</dbReference>
<dbReference type="PANTHER" id="PTHR12110">
    <property type="entry name" value="HYDROXYPYRUVATE ISOMERASE"/>
    <property type="match status" value="1"/>
</dbReference>
<accession>A0ABT4GGF9</accession>
<name>A0ABT4GGF9_9BACL</name>
<dbReference type="GO" id="GO:0016853">
    <property type="term" value="F:isomerase activity"/>
    <property type="evidence" value="ECO:0007669"/>
    <property type="project" value="UniProtKB-KW"/>
</dbReference>
<dbReference type="PANTHER" id="PTHR12110:SF41">
    <property type="entry name" value="INOSOSE DEHYDRATASE"/>
    <property type="match status" value="1"/>
</dbReference>
<dbReference type="Proteomes" id="UP001527099">
    <property type="component" value="Unassembled WGS sequence"/>
</dbReference>
<feature type="domain" description="Xylose isomerase-like TIM barrel" evidence="1">
    <location>
        <begin position="32"/>
        <end position="231"/>
    </location>
</feature>
<proteinExistence type="predicted"/>
<keyword evidence="3" id="KW-1185">Reference proteome</keyword>
<dbReference type="RefSeq" id="WP_268616677.1">
    <property type="nucleotide sequence ID" value="NZ_JAMDMX010000067.1"/>
</dbReference>
<organism evidence="2 3">
    <name type="scientific">Paenibacillus alginolyticus</name>
    <dbReference type="NCBI Taxonomy" id="59839"/>
    <lineage>
        <taxon>Bacteria</taxon>
        <taxon>Bacillati</taxon>
        <taxon>Bacillota</taxon>
        <taxon>Bacilli</taxon>
        <taxon>Bacillales</taxon>
        <taxon>Paenibacillaceae</taxon>
        <taxon>Paenibacillus</taxon>
    </lineage>
</organism>
<dbReference type="Gene3D" id="3.20.20.150">
    <property type="entry name" value="Divalent-metal-dependent TIM barrel enzymes"/>
    <property type="match status" value="1"/>
</dbReference>
<protein>
    <submittedName>
        <fullName evidence="2">Sugar phosphate isomerase/epimerase</fullName>
    </submittedName>
</protein>
<reference evidence="2 3" key="1">
    <citation type="submission" date="2022-05" db="EMBL/GenBank/DDBJ databases">
        <title>Genome Sequencing of Bee-Associated Microbes.</title>
        <authorList>
            <person name="Dunlap C."/>
        </authorList>
    </citation>
    <scope>NUCLEOTIDE SEQUENCE [LARGE SCALE GENOMIC DNA]</scope>
    <source>
        <strain evidence="2 3">NRRL B-14421</strain>
    </source>
</reference>
<sequence length="261" mass="29535">MKASDKMKIAAQLYTIRDFLKTPEDISISLIKVKQIGYHAIQVSGIGPIGNKELKEIADREQLTICATHIPYADLTNNLDAVIEKHKIWDCKYVGLGGMPPGNRSSKEGYITFAKEASDIGRKLKQAGLHFFYHNHSFEFAKFDGKTGLEILMEETDPEDIEFLLDLYWVQSGGADPIEWINKLKGRMKLVHLKDFAVTSDMEQRFAEIGEGNMNYSRILEACKQVGVEWAPVEQDDCYGRDPFDCLATSFNYLKKLGLDV</sequence>
<dbReference type="SUPFAM" id="SSF51658">
    <property type="entry name" value="Xylose isomerase-like"/>
    <property type="match status" value="1"/>
</dbReference>
<evidence type="ECO:0000313" key="2">
    <source>
        <dbReference type="EMBL" id="MCY9695280.1"/>
    </source>
</evidence>
<dbReference type="InterPro" id="IPR050312">
    <property type="entry name" value="IolE/XylAMocC-like"/>
</dbReference>
<dbReference type="InterPro" id="IPR036237">
    <property type="entry name" value="Xyl_isomerase-like_sf"/>
</dbReference>
<gene>
    <name evidence="2" type="ORF">M5X19_20590</name>
</gene>
<evidence type="ECO:0000259" key="1">
    <source>
        <dbReference type="Pfam" id="PF01261"/>
    </source>
</evidence>
<keyword evidence="2" id="KW-0413">Isomerase</keyword>
<dbReference type="Pfam" id="PF01261">
    <property type="entry name" value="AP_endonuc_2"/>
    <property type="match status" value="1"/>
</dbReference>